<evidence type="ECO:0000313" key="3">
    <source>
        <dbReference type="Proteomes" id="UP000051035"/>
    </source>
</evidence>
<accession>A0A0S8JC78</accession>
<dbReference type="EMBL" id="LJVA01000128">
    <property type="protein sequence ID" value="KPL07366.1"/>
    <property type="molecule type" value="Genomic_DNA"/>
</dbReference>
<dbReference type="Proteomes" id="UP000051035">
    <property type="component" value="Unassembled WGS sequence"/>
</dbReference>
<proteinExistence type="predicted"/>
<protein>
    <submittedName>
        <fullName evidence="2">Uncharacterized protein</fullName>
    </submittedName>
</protein>
<dbReference type="AlphaFoldDB" id="A0A0S8JC78"/>
<gene>
    <name evidence="2" type="ORF">AMJ71_09115</name>
</gene>
<reference evidence="2 3" key="1">
    <citation type="journal article" date="2015" name="Microbiome">
        <title>Genomic resolution of linkages in carbon, nitrogen, and sulfur cycling among widespread estuary sediment bacteria.</title>
        <authorList>
            <person name="Baker B.J."/>
            <person name="Lazar C.S."/>
            <person name="Teske A.P."/>
            <person name="Dick G.J."/>
        </authorList>
    </citation>
    <scope>NUCLEOTIDE SEQUENCE [LARGE SCALE GENOMIC DNA]</scope>
    <source>
        <strain evidence="2">SM1_40</strain>
    </source>
</reference>
<evidence type="ECO:0000256" key="1">
    <source>
        <dbReference type="SAM" id="MobiDB-lite"/>
    </source>
</evidence>
<sequence>MEGSLRRRWFPGAWMVRWSMGDLTARGGWVARGGFDSARRVVSAMSVGLDVDGSTRHEALAGRGCWSEGARMVPRDMEGPMDHERRTGRGGEQKEVASGMRVE</sequence>
<comment type="caution">
    <text evidence="2">The sequence shown here is derived from an EMBL/GenBank/DDBJ whole genome shotgun (WGS) entry which is preliminary data.</text>
</comment>
<organism evidence="2 3">
    <name type="scientific">candidate division TA06 bacterium SM1_40</name>
    <dbReference type="NCBI Taxonomy" id="1703773"/>
    <lineage>
        <taxon>Bacteria</taxon>
        <taxon>Bacteria division TA06</taxon>
    </lineage>
</organism>
<feature type="region of interest" description="Disordered" evidence="1">
    <location>
        <begin position="71"/>
        <end position="103"/>
    </location>
</feature>
<evidence type="ECO:0000313" key="2">
    <source>
        <dbReference type="EMBL" id="KPL07366.1"/>
    </source>
</evidence>
<feature type="compositionally biased region" description="Basic and acidic residues" evidence="1">
    <location>
        <begin position="73"/>
        <end position="95"/>
    </location>
</feature>
<name>A0A0S8JC78_UNCT6</name>